<dbReference type="EC" id="2.7.13.3" evidence="2"/>
<evidence type="ECO:0000259" key="7">
    <source>
        <dbReference type="PROSITE" id="PS50112"/>
    </source>
</evidence>
<dbReference type="SMART" id="SM00388">
    <property type="entry name" value="HisKA"/>
    <property type="match status" value="1"/>
</dbReference>
<dbReference type="NCBIfam" id="TIGR00229">
    <property type="entry name" value="sensory_box"/>
    <property type="match status" value="1"/>
</dbReference>
<protein>
    <recommendedName>
        <fullName evidence="2">histidine kinase</fullName>
        <ecNumber evidence="2">2.7.13.3</ecNumber>
    </recommendedName>
</protein>
<dbReference type="InterPro" id="IPR013767">
    <property type="entry name" value="PAS_fold"/>
</dbReference>
<dbReference type="SMART" id="SM00387">
    <property type="entry name" value="HATPase_c"/>
    <property type="match status" value="1"/>
</dbReference>
<dbReference type="Gene3D" id="1.10.287.130">
    <property type="match status" value="1"/>
</dbReference>
<dbReference type="Proteomes" id="UP000005744">
    <property type="component" value="Unassembled WGS sequence"/>
</dbReference>
<name>I3CH03_9GAMM</name>
<evidence type="ECO:0000259" key="6">
    <source>
        <dbReference type="PROSITE" id="PS50110"/>
    </source>
</evidence>
<proteinExistence type="predicted"/>
<dbReference type="Gene3D" id="3.30.565.10">
    <property type="entry name" value="Histidine kinase-like ATPase, C-terminal domain"/>
    <property type="match status" value="1"/>
</dbReference>
<dbReference type="InterPro" id="IPR003594">
    <property type="entry name" value="HATPase_dom"/>
</dbReference>
<evidence type="ECO:0000256" key="1">
    <source>
        <dbReference type="ARBA" id="ARBA00000085"/>
    </source>
</evidence>
<feature type="domain" description="Histidine kinase" evidence="5">
    <location>
        <begin position="261"/>
        <end position="479"/>
    </location>
</feature>
<dbReference type="InterPro" id="IPR035965">
    <property type="entry name" value="PAS-like_dom_sf"/>
</dbReference>
<dbReference type="Gene3D" id="3.40.50.2300">
    <property type="match status" value="1"/>
</dbReference>
<dbReference type="CDD" id="cd17538">
    <property type="entry name" value="REC_D1_PleD-like"/>
    <property type="match status" value="1"/>
</dbReference>
<evidence type="ECO:0000313" key="9">
    <source>
        <dbReference type="Proteomes" id="UP000005744"/>
    </source>
</evidence>
<dbReference type="GO" id="GO:0000155">
    <property type="term" value="F:phosphorelay sensor kinase activity"/>
    <property type="evidence" value="ECO:0007669"/>
    <property type="project" value="InterPro"/>
</dbReference>
<evidence type="ECO:0000259" key="5">
    <source>
        <dbReference type="PROSITE" id="PS50109"/>
    </source>
</evidence>
<dbReference type="InterPro" id="IPR000014">
    <property type="entry name" value="PAS"/>
</dbReference>
<dbReference type="InterPro" id="IPR004358">
    <property type="entry name" value="Sig_transdc_His_kin-like_C"/>
</dbReference>
<evidence type="ECO:0000313" key="8">
    <source>
        <dbReference type="EMBL" id="EIJ42896.1"/>
    </source>
</evidence>
<dbReference type="STRING" id="395493.BegalDRAFT_2030"/>
<dbReference type="AlphaFoldDB" id="I3CH03"/>
<dbReference type="SUPFAM" id="SSF55874">
    <property type="entry name" value="ATPase domain of HSP90 chaperone/DNA topoisomerase II/histidine kinase"/>
    <property type="match status" value="1"/>
</dbReference>
<dbReference type="eggNOG" id="COG3706">
    <property type="taxonomic scope" value="Bacteria"/>
</dbReference>
<feature type="domain" description="Response regulatory" evidence="6">
    <location>
        <begin position="7"/>
        <end position="123"/>
    </location>
</feature>
<keyword evidence="9" id="KW-1185">Reference proteome</keyword>
<dbReference type="SUPFAM" id="SSF47384">
    <property type="entry name" value="Homodimeric domain of signal transducing histidine kinase"/>
    <property type="match status" value="1"/>
</dbReference>
<dbReference type="SUPFAM" id="SSF55785">
    <property type="entry name" value="PYP-like sensor domain (PAS domain)"/>
    <property type="match status" value="1"/>
</dbReference>
<dbReference type="CDD" id="cd00130">
    <property type="entry name" value="PAS"/>
    <property type="match status" value="1"/>
</dbReference>
<dbReference type="EMBL" id="JH600070">
    <property type="protein sequence ID" value="EIJ42896.1"/>
    <property type="molecule type" value="Genomic_DNA"/>
</dbReference>
<gene>
    <name evidence="8" type="ORF">BegalDRAFT_2030</name>
</gene>
<dbReference type="GO" id="GO:0006355">
    <property type="term" value="P:regulation of DNA-templated transcription"/>
    <property type="evidence" value="ECO:0007669"/>
    <property type="project" value="InterPro"/>
</dbReference>
<comment type="catalytic activity">
    <reaction evidence="1">
        <text>ATP + protein L-histidine = ADP + protein N-phospho-L-histidine.</text>
        <dbReference type="EC" id="2.7.13.3"/>
    </reaction>
</comment>
<organism evidence="8 9">
    <name type="scientific">Beggiatoa alba B18LD</name>
    <dbReference type="NCBI Taxonomy" id="395493"/>
    <lineage>
        <taxon>Bacteria</taxon>
        <taxon>Pseudomonadati</taxon>
        <taxon>Pseudomonadota</taxon>
        <taxon>Gammaproteobacteria</taxon>
        <taxon>Thiotrichales</taxon>
        <taxon>Thiotrichaceae</taxon>
        <taxon>Beggiatoa</taxon>
    </lineage>
</organism>
<dbReference type="InterPro" id="IPR005467">
    <property type="entry name" value="His_kinase_dom"/>
</dbReference>
<sequence length="479" mass="54423">MNNTKSCILIVDDEEIGRNTLESLLLMEGYQLEFANNGVEALKKAELVMPDLILLDVMMPVMDGYECCQRIRQNPLLAEVPVIIVTTLDSRDSLLRGIDVGADDFISKPFDRLELRARVRTITRLNRQRRLMNERAKFAWVVENADEGYILVNPDNQARYVNPQACVFLGVSKDKLLQQDFFEVVAQQNYQAKPVEAWVNWQKNDLTRYLVLPESRERPPFWLQVDILPLPARVENGYLLRLMDVTEKIVLARQRWAFNSSVSHKLLTPLNGLSILSIFKPDDFTNEQAYEHLKIAQDSAERLNTQISGILQYLDSTSICYGGFTQVLAGVEYIFRQLCEEAEYVDFEIQFDAVVLTTEILVSGQAIELILRELFTNSKKFHPKKQPHIILKASKETDKNLLALHFIDDGITIPATELKKVIQPYYQSDKYFTGEVAGMGLGLAMISQLLWGIGGSCSVLQRSDGKVGTEIVITLPTPE</sequence>
<dbReference type="PANTHER" id="PTHR43547:SF2">
    <property type="entry name" value="HYBRID SIGNAL TRANSDUCTION HISTIDINE KINASE C"/>
    <property type="match status" value="1"/>
</dbReference>
<dbReference type="InterPro" id="IPR011006">
    <property type="entry name" value="CheY-like_superfamily"/>
</dbReference>
<dbReference type="Gene3D" id="3.30.450.20">
    <property type="entry name" value="PAS domain"/>
    <property type="match status" value="1"/>
</dbReference>
<dbReference type="OrthoDB" id="1931120at2"/>
<dbReference type="CDD" id="cd00082">
    <property type="entry name" value="HisKA"/>
    <property type="match status" value="1"/>
</dbReference>
<dbReference type="InterPro" id="IPR001789">
    <property type="entry name" value="Sig_transdc_resp-reg_receiver"/>
</dbReference>
<dbReference type="PRINTS" id="PR00344">
    <property type="entry name" value="BCTRLSENSOR"/>
</dbReference>
<dbReference type="InterPro" id="IPR036890">
    <property type="entry name" value="HATPase_C_sf"/>
</dbReference>
<dbReference type="InterPro" id="IPR003661">
    <property type="entry name" value="HisK_dim/P_dom"/>
</dbReference>
<dbReference type="Pfam" id="PF00072">
    <property type="entry name" value="Response_reg"/>
    <property type="match status" value="1"/>
</dbReference>
<keyword evidence="3 4" id="KW-0597">Phosphoprotein</keyword>
<dbReference type="PANTHER" id="PTHR43547">
    <property type="entry name" value="TWO-COMPONENT HISTIDINE KINASE"/>
    <property type="match status" value="1"/>
</dbReference>
<dbReference type="RefSeq" id="WP_002686150.1">
    <property type="nucleotide sequence ID" value="NZ_JH600070.1"/>
</dbReference>
<evidence type="ECO:0000256" key="2">
    <source>
        <dbReference type="ARBA" id="ARBA00012438"/>
    </source>
</evidence>
<feature type="modified residue" description="4-aspartylphosphate" evidence="4">
    <location>
        <position position="56"/>
    </location>
</feature>
<dbReference type="HOGENOM" id="CLU_000445_114_72_6"/>
<dbReference type="PROSITE" id="PS50112">
    <property type="entry name" value="PAS"/>
    <property type="match status" value="1"/>
</dbReference>
<feature type="domain" description="PAS" evidence="7">
    <location>
        <begin position="134"/>
        <end position="189"/>
    </location>
</feature>
<reference evidence="8 9" key="1">
    <citation type="submission" date="2011-11" db="EMBL/GenBank/DDBJ databases">
        <title>Improved High-Quality Draft sequence of Beggiatoa alba B18lD.</title>
        <authorList>
            <consortium name="US DOE Joint Genome Institute"/>
            <person name="Lucas S."/>
            <person name="Han J."/>
            <person name="Lapidus A."/>
            <person name="Cheng J.-F."/>
            <person name="Goodwin L."/>
            <person name="Pitluck S."/>
            <person name="Peters L."/>
            <person name="Mikhailova N."/>
            <person name="Held B."/>
            <person name="Detter J.C."/>
            <person name="Han C."/>
            <person name="Tapia R."/>
            <person name="Land M."/>
            <person name="Hauser L."/>
            <person name="Kyrpides N."/>
            <person name="Ivanova N."/>
            <person name="Pagani I."/>
            <person name="Samuel K."/>
            <person name="Teske A."/>
            <person name="Mueller J."/>
            <person name="Woyke T."/>
        </authorList>
    </citation>
    <scope>NUCLEOTIDE SEQUENCE [LARGE SCALE GENOMIC DNA]</scope>
    <source>
        <strain evidence="8 9">B18LD</strain>
    </source>
</reference>
<evidence type="ECO:0000256" key="3">
    <source>
        <dbReference type="ARBA" id="ARBA00022553"/>
    </source>
</evidence>
<dbReference type="SUPFAM" id="SSF52172">
    <property type="entry name" value="CheY-like"/>
    <property type="match status" value="1"/>
</dbReference>
<dbReference type="PROSITE" id="PS50110">
    <property type="entry name" value="RESPONSE_REGULATORY"/>
    <property type="match status" value="1"/>
</dbReference>
<dbReference type="SMART" id="SM00448">
    <property type="entry name" value="REC"/>
    <property type="match status" value="1"/>
</dbReference>
<dbReference type="Pfam" id="PF00989">
    <property type="entry name" value="PAS"/>
    <property type="match status" value="1"/>
</dbReference>
<dbReference type="PROSITE" id="PS50109">
    <property type="entry name" value="HIS_KIN"/>
    <property type="match status" value="1"/>
</dbReference>
<dbReference type="Pfam" id="PF00512">
    <property type="entry name" value="HisKA"/>
    <property type="match status" value="1"/>
</dbReference>
<dbReference type="Pfam" id="PF02518">
    <property type="entry name" value="HATPase_c"/>
    <property type="match status" value="1"/>
</dbReference>
<dbReference type="SMART" id="SM00091">
    <property type="entry name" value="PAS"/>
    <property type="match status" value="1"/>
</dbReference>
<dbReference type="InterPro" id="IPR036097">
    <property type="entry name" value="HisK_dim/P_sf"/>
</dbReference>
<evidence type="ECO:0000256" key="4">
    <source>
        <dbReference type="PROSITE-ProRule" id="PRU00169"/>
    </source>
</evidence>
<dbReference type="eggNOG" id="COG2205">
    <property type="taxonomic scope" value="Bacteria"/>
</dbReference>
<accession>I3CH03</accession>